<dbReference type="AlphaFoldDB" id="A0A9P7RWG7"/>
<reference evidence="2" key="1">
    <citation type="journal article" date="2021" name="Genome Biol. Evol.">
        <title>The assembled and annotated genome of the fairy-ring fungus Marasmius oreades.</title>
        <authorList>
            <person name="Hiltunen M."/>
            <person name="Ament-Velasquez S.L."/>
            <person name="Johannesson H."/>
        </authorList>
    </citation>
    <scope>NUCLEOTIDE SEQUENCE</scope>
    <source>
        <strain evidence="2">03SP1</strain>
    </source>
</reference>
<keyword evidence="3" id="KW-1185">Reference proteome</keyword>
<feature type="compositionally biased region" description="Basic and acidic residues" evidence="1">
    <location>
        <begin position="405"/>
        <end position="425"/>
    </location>
</feature>
<comment type="caution">
    <text evidence="2">The sequence shown here is derived from an EMBL/GenBank/DDBJ whole genome shotgun (WGS) entry which is preliminary data.</text>
</comment>
<feature type="compositionally biased region" description="Polar residues" evidence="1">
    <location>
        <begin position="196"/>
        <end position="216"/>
    </location>
</feature>
<dbReference type="KEGG" id="more:E1B28_011881"/>
<feature type="compositionally biased region" description="Basic and acidic residues" evidence="1">
    <location>
        <begin position="280"/>
        <end position="289"/>
    </location>
</feature>
<sequence>MDSSFLSGFSDSSTTPLLEYSGNGALGVYVEGVGNSSRPDNDIMSMFKTDGFSDFELDLTCLSNPPSPLIEPTTPITSSEHVGALELMSLPPVIPKRSPSMKSLSFFSSQPSKIDPPPSPKTTVTPIDTLRNSGSSNGPWPLVKYVGRGTPIDPTRRIEWNRPPGAGADSAANEHGVLFNTSGGPGGRSHSLDSAVRSSQEWQRSIAPSHSHTISSCAGPRSLSPLLQLSLDTSPLEVLPESSKLQIKGIESDPDEWTSVMDTVMKSSGVTATTASGSGGERERDDGYHKQLPSPPDSKVHEPKQGSGPSARVTVTSQSQSHSSSTHDFGIFGLETAVDLGLGLGNGMNFFNLGLAPGTSMTRTLSGGHHRRASTTGGRDTPSVYSTAPPTPQEQTPSPPASVTIKDDKKSGKGGQEREVQRDLIDDYEVEGSTAGMDSPGTSSGKFIQDHHRAQWWKKLFAQLRKLQMMLRVHQHHTAGK</sequence>
<protein>
    <submittedName>
        <fullName evidence="2">Uncharacterized protein</fullName>
    </submittedName>
</protein>
<organism evidence="2 3">
    <name type="scientific">Marasmius oreades</name>
    <name type="common">fairy-ring Marasmius</name>
    <dbReference type="NCBI Taxonomy" id="181124"/>
    <lineage>
        <taxon>Eukaryota</taxon>
        <taxon>Fungi</taxon>
        <taxon>Dikarya</taxon>
        <taxon>Basidiomycota</taxon>
        <taxon>Agaricomycotina</taxon>
        <taxon>Agaricomycetes</taxon>
        <taxon>Agaricomycetidae</taxon>
        <taxon>Agaricales</taxon>
        <taxon>Marasmiineae</taxon>
        <taxon>Marasmiaceae</taxon>
        <taxon>Marasmius</taxon>
    </lineage>
</organism>
<name>A0A9P7RWG7_9AGAR</name>
<feature type="region of interest" description="Disordered" evidence="1">
    <location>
        <begin position="154"/>
        <end position="218"/>
    </location>
</feature>
<evidence type="ECO:0000256" key="1">
    <source>
        <dbReference type="SAM" id="MobiDB-lite"/>
    </source>
</evidence>
<feature type="compositionally biased region" description="Low complexity" evidence="1">
    <location>
        <begin position="313"/>
        <end position="327"/>
    </location>
</feature>
<accession>A0A9P7RWG7</accession>
<dbReference type="GeneID" id="66080956"/>
<feature type="region of interest" description="Disordered" evidence="1">
    <location>
        <begin position="268"/>
        <end position="328"/>
    </location>
</feature>
<evidence type="ECO:0000313" key="2">
    <source>
        <dbReference type="EMBL" id="KAG7090283.1"/>
    </source>
</evidence>
<dbReference type="OrthoDB" id="2919784at2759"/>
<gene>
    <name evidence="2" type="ORF">E1B28_011881</name>
</gene>
<proteinExistence type="predicted"/>
<evidence type="ECO:0000313" key="3">
    <source>
        <dbReference type="Proteomes" id="UP001049176"/>
    </source>
</evidence>
<feature type="compositionally biased region" description="Pro residues" evidence="1">
    <location>
        <begin position="389"/>
        <end position="400"/>
    </location>
</feature>
<dbReference type="Proteomes" id="UP001049176">
    <property type="component" value="Chromosome 7"/>
</dbReference>
<feature type="region of interest" description="Disordered" evidence="1">
    <location>
        <begin position="362"/>
        <end position="425"/>
    </location>
</feature>
<dbReference type="RefSeq" id="XP_043006753.1">
    <property type="nucleotide sequence ID" value="XM_043156938.1"/>
</dbReference>
<dbReference type="EMBL" id="CM032187">
    <property type="protein sequence ID" value="KAG7090283.1"/>
    <property type="molecule type" value="Genomic_DNA"/>
</dbReference>